<sequence length="73" mass="8441">MTATNYITLMVVVCSAYWVFVSLADMLDSKKRLRAKKKTWGKLKEVSGKLKVEKDLEMWKSLGESNKKNEDIK</sequence>
<organism evidence="2">
    <name type="scientific">marine metagenome</name>
    <dbReference type="NCBI Taxonomy" id="408172"/>
    <lineage>
        <taxon>unclassified sequences</taxon>
        <taxon>metagenomes</taxon>
        <taxon>ecological metagenomes</taxon>
    </lineage>
</organism>
<reference evidence="2" key="1">
    <citation type="submission" date="2018-05" db="EMBL/GenBank/DDBJ databases">
        <authorList>
            <person name="Lanie J.A."/>
            <person name="Ng W.-L."/>
            <person name="Kazmierczak K.M."/>
            <person name="Andrzejewski T.M."/>
            <person name="Davidsen T.M."/>
            <person name="Wayne K.J."/>
            <person name="Tettelin H."/>
            <person name="Glass J.I."/>
            <person name="Rusch D."/>
            <person name="Podicherti R."/>
            <person name="Tsui H.-C.T."/>
            <person name="Winkler M.E."/>
        </authorList>
    </citation>
    <scope>NUCLEOTIDE SEQUENCE</scope>
</reference>
<proteinExistence type="predicted"/>
<evidence type="ECO:0000313" key="2">
    <source>
        <dbReference type="EMBL" id="SVC32744.1"/>
    </source>
</evidence>
<accession>A0A382L724</accession>
<protein>
    <submittedName>
        <fullName evidence="2">Uncharacterized protein</fullName>
    </submittedName>
</protein>
<dbReference type="EMBL" id="UINC01085314">
    <property type="protein sequence ID" value="SVC32744.1"/>
    <property type="molecule type" value="Genomic_DNA"/>
</dbReference>
<keyword evidence="1" id="KW-0812">Transmembrane</keyword>
<keyword evidence="1" id="KW-1133">Transmembrane helix</keyword>
<keyword evidence="1" id="KW-0472">Membrane</keyword>
<evidence type="ECO:0000256" key="1">
    <source>
        <dbReference type="SAM" id="Phobius"/>
    </source>
</evidence>
<name>A0A382L724_9ZZZZ</name>
<feature type="transmembrane region" description="Helical" evidence="1">
    <location>
        <begin position="6"/>
        <end position="27"/>
    </location>
</feature>
<dbReference type="AlphaFoldDB" id="A0A382L724"/>
<gene>
    <name evidence="2" type="ORF">METZ01_LOCUS285598</name>
</gene>